<keyword evidence="2" id="KW-1185">Reference proteome</keyword>
<dbReference type="RefSeq" id="WP_268007988.1">
    <property type="nucleotide sequence ID" value="NZ_BSUT01000001.1"/>
</dbReference>
<dbReference type="EMBL" id="CP104067">
    <property type="protein sequence ID" value="WAH44088.1"/>
    <property type="molecule type" value="Genomic_DNA"/>
</dbReference>
<gene>
    <name evidence="1" type="ORF">NZD89_12310</name>
</gene>
<organism evidence="1 2">
    <name type="scientific">Alicyclobacillus fastidiosus</name>
    <dbReference type="NCBI Taxonomy" id="392011"/>
    <lineage>
        <taxon>Bacteria</taxon>
        <taxon>Bacillati</taxon>
        <taxon>Bacillota</taxon>
        <taxon>Bacilli</taxon>
        <taxon>Bacillales</taxon>
        <taxon>Alicyclobacillaceae</taxon>
        <taxon>Alicyclobacillus</taxon>
    </lineage>
</organism>
<protein>
    <submittedName>
        <fullName evidence="1">Uncharacterized protein</fullName>
    </submittedName>
</protein>
<evidence type="ECO:0000313" key="1">
    <source>
        <dbReference type="EMBL" id="WAH44088.1"/>
    </source>
</evidence>
<accession>A0ABY6ZND4</accession>
<proteinExistence type="predicted"/>
<name>A0ABY6ZND4_9BACL</name>
<evidence type="ECO:0000313" key="2">
    <source>
        <dbReference type="Proteomes" id="UP001164761"/>
    </source>
</evidence>
<reference evidence="1" key="1">
    <citation type="submission" date="2022-08" db="EMBL/GenBank/DDBJ databases">
        <title>Alicyclobacillus fastidiosus DSM 17978, complete genome.</title>
        <authorList>
            <person name="Wang Q."/>
            <person name="Cai R."/>
            <person name="Wang Z."/>
        </authorList>
    </citation>
    <scope>NUCLEOTIDE SEQUENCE</scope>
    <source>
        <strain evidence="1">DSM 17978</strain>
    </source>
</reference>
<dbReference type="Proteomes" id="UP001164761">
    <property type="component" value="Chromosome"/>
</dbReference>
<sequence length="183" mass="20950">MQDLLGSDFDVLAKDEGYFIQELIWVKLFLNEKLSVAVEPPATSDVANWKQCESQAIQTLYTKINQIFEGQTNQENKTNTLVDRMVKDYILGAKVTESIQKDFPILYEKQMSIKSSVESSLEVNSLLTELPPSQFLRQTMDDYREALKSEKFDSIFEFGVVEDLCREAVSDWLIRCPLNFGGV</sequence>